<evidence type="ECO:0000313" key="1">
    <source>
        <dbReference type="EMBL" id="RCN31421.1"/>
    </source>
</evidence>
<keyword evidence="2" id="KW-1185">Reference proteome</keyword>
<proteinExistence type="predicted"/>
<name>A0A368FGQ8_ANCCA</name>
<dbReference type="STRING" id="29170.A0A368FGQ8"/>
<dbReference type="EMBL" id="JOJR01001306">
    <property type="protein sequence ID" value="RCN31421.1"/>
    <property type="molecule type" value="Genomic_DNA"/>
</dbReference>
<organism evidence="1 2">
    <name type="scientific">Ancylostoma caninum</name>
    <name type="common">Dog hookworm</name>
    <dbReference type="NCBI Taxonomy" id="29170"/>
    <lineage>
        <taxon>Eukaryota</taxon>
        <taxon>Metazoa</taxon>
        <taxon>Ecdysozoa</taxon>
        <taxon>Nematoda</taxon>
        <taxon>Chromadorea</taxon>
        <taxon>Rhabditida</taxon>
        <taxon>Rhabditina</taxon>
        <taxon>Rhabditomorpha</taxon>
        <taxon>Strongyloidea</taxon>
        <taxon>Ancylostomatidae</taxon>
        <taxon>Ancylostomatinae</taxon>
        <taxon>Ancylostoma</taxon>
    </lineage>
</organism>
<dbReference type="Proteomes" id="UP000252519">
    <property type="component" value="Unassembled WGS sequence"/>
</dbReference>
<dbReference type="OrthoDB" id="5876181at2759"/>
<protein>
    <submittedName>
        <fullName evidence="1">Uncharacterized protein</fullName>
    </submittedName>
</protein>
<reference evidence="1 2" key="1">
    <citation type="submission" date="2014-10" db="EMBL/GenBank/DDBJ databases">
        <title>Draft genome of the hookworm Ancylostoma caninum.</title>
        <authorList>
            <person name="Mitreva M."/>
        </authorList>
    </citation>
    <scope>NUCLEOTIDE SEQUENCE [LARGE SCALE GENOMIC DNA]</scope>
    <source>
        <strain evidence="1 2">Baltimore</strain>
    </source>
</reference>
<gene>
    <name evidence="1" type="ORF">ANCCAN_22792</name>
</gene>
<accession>A0A368FGQ8</accession>
<dbReference type="AlphaFoldDB" id="A0A368FGQ8"/>
<evidence type="ECO:0000313" key="2">
    <source>
        <dbReference type="Proteomes" id="UP000252519"/>
    </source>
</evidence>
<comment type="caution">
    <text evidence="1">The sequence shown here is derived from an EMBL/GenBank/DDBJ whole genome shotgun (WGS) entry which is preliminary data.</text>
</comment>
<sequence>MRRRLQLTPAQVGSLFHVRGVELFLTSSVPPGDEFCTLLVARDQLGQEKRVSVAINTGGPRRECVIFDTDGLSSSTYHGPHRGSIGPWFNIGEFL</sequence>